<sequence length="201" mass="21254">MTATQPKSLLKALLLGSVISSLAFAQSVAADWRINNEASDIQFVSIKKGNIGEVHHFGELAGTFTKAGALTVNISLASVDTGIDIRNTRMQEHLFESAKYPLATISAQIDPTLLKGLKAGKNKTLQVPFELNLHGKKVSLTAPVTVNAQKGGSLHVNTTAPILLNAADFGFIPGIDKLKELAGLDSIASSIPVTVQLSLEK</sequence>
<evidence type="ECO:0000313" key="4">
    <source>
        <dbReference type="Proteomes" id="UP001320119"/>
    </source>
</evidence>
<evidence type="ECO:0000256" key="1">
    <source>
        <dbReference type="SAM" id="SignalP"/>
    </source>
</evidence>
<proteinExistence type="predicted"/>
<name>A0AAN2BIN1_9GAMM</name>
<evidence type="ECO:0000313" key="3">
    <source>
        <dbReference type="EMBL" id="BCD96049.1"/>
    </source>
</evidence>
<keyword evidence="4" id="KW-1185">Reference proteome</keyword>
<dbReference type="SMART" id="SM00867">
    <property type="entry name" value="YceI"/>
    <property type="match status" value="1"/>
</dbReference>
<gene>
    <name evidence="3" type="ORF">MARGE09_P0248</name>
</gene>
<dbReference type="Gene3D" id="2.40.128.110">
    <property type="entry name" value="Lipid/polyisoprenoid-binding, YceI-like"/>
    <property type="match status" value="1"/>
</dbReference>
<reference evidence="3 4" key="1">
    <citation type="journal article" date="2022" name="IScience">
        <title>An ultrasensitive nanofiber-based assay for enzymatic hydrolysis and deep-sea microbial degradation of cellulose.</title>
        <authorList>
            <person name="Tsudome M."/>
            <person name="Tachioka M."/>
            <person name="Miyazaki M."/>
            <person name="Uchimura K."/>
            <person name="Tsuda M."/>
            <person name="Takaki Y."/>
            <person name="Deguchi S."/>
        </authorList>
    </citation>
    <scope>NUCLEOTIDE SEQUENCE [LARGE SCALE GENOMIC DNA]</scope>
    <source>
        <strain evidence="3 4">GE09</strain>
    </source>
</reference>
<dbReference type="InterPro" id="IPR007372">
    <property type="entry name" value="Lipid/polyisoprenoid-bd_YceI"/>
</dbReference>
<dbReference type="RefSeq" id="WP_236985556.1">
    <property type="nucleotide sequence ID" value="NZ_AP023086.1"/>
</dbReference>
<dbReference type="EMBL" id="AP023086">
    <property type="protein sequence ID" value="BCD96049.1"/>
    <property type="molecule type" value="Genomic_DNA"/>
</dbReference>
<dbReference type="AlphaFoldDB" id="A0AAN2BIN1"/>
<protein>
    <recommendedName>
        <fullName evidence="2">Lipid/polyisoprenoid-binding YceI-like domain-containing protein</fullName>
    </recommendedName>
</protein>
<evidence type="ECO:0000259" key="2">
    <source>
        <dbReference type="SMART" id="SM00867"/>
    </source>
</evidence>
<dbReference type="Pfam" id="PF04264">
    <property type="entry name" value="YceI"/>
    <property type="match status" value="1"/>
</dbReference>
<feature type="signal peptide" evidence="1">
    <location>
        <begin position="1"/>
        <end position="25"/>
    </location>
</feature>
<dbReference type="KEGG" id="marq:MARGE09_P0248"/>
<feature type="domain" description="Lipid/polyisoprenoid-binding YceI-like" evidence="2">
    <location>
        <begin position="31"/>
        <end position="200"/>
    </location>
</feature>
<feature type="chain" id="PRO_5042960289" description="Lipid/polyisoprenoid-binding YceI-like domain-containing protein" evidence="1">
    <location>
        <begin position="26"/>
        <end position="201"/>
    </location>
</feature>
<dbReference type="InterPro" id="IPR036761">
    <property type="entry name" value="TTHA0802/YceI-like_sf"/>
</dbReference>
<accession>A0AAN2BIN1</accession>
<dbReference type="InterPro" id="IPR027016">
    <property type="entry name" value="UCP029811"/>
</dbReference>
<dbReference type="PIRSF" id="PIRSF029811">
    <property type="entry name" value="UCP029811"/>
    <property type="match status" value="1"/>
</dbReference>
<dbReference type="PANTHER" id="PTHR34406:SF1">
    <property type="entry name" value="PROTEIN YCEI"/>
    <property type="match status" value="1"/>
</dbReference>
<organism evidence="3 4">
    <name type="scientific">Marinagarivorans cellulosilyticus</name>
    <dbReference type="NCBI Taxonomy" id="2721545"/>
    <lineage>
        <taxon>Bacteria</taxon>
        <taxon>Pseudomonadati</taxon>
        <taxon>Pseudomonadota</taxon>
        <taxon>Gammaproteobacteria</taxon>
        <taxon>Cellvibrionales</taxon>
        <taxon>Cellvibrionaceae</taxon>
        <taxon>Marinagarivorans</taxon>
    </lineage>
</organism>
<dbReference type="SUPFAM" id="SSF101874">
    <property type="entry name" value="YceI-like"/>
    <property type="match status" value="1"/>
</dbReference>
<dbReference type="Proteomes" id="UP001320119">
    <property type="component" value="Chromosome"/>
</dbReference>
<dbReference type="PANTHER" id="PTHR34406">
    <property type="entry name" value="PROTEIN YCEI"/>
    <property type="match status" value="1"/>
</dbReference>
<keyword evidence="1" id="KW-0732">Signal</keyword>